<sequence length="459" mass="50965">MGEIVAEYKGALITTDADVKRYNIPIQPPINLDTASPLDPDNDHDELTMDVVHALSNITQYASQPLTGLKDMVHDKFGDSPWLETIYWGIDKVSEVVNKIVASTTEELSGKPPTAKLLAWHPHRHMLAIAYQDNTVHVYERTEDNDWTCKLLRHRFMKNITCLEWKKRARGTLAVGCRNGVCVWSLGSDSVINADLTSKLEPCNRHGPSMNYLCHTGYGPISALAWDPTPASHLLAVTSATKGTLVIYDTMTLSTTPLKRQGKGNTLLRWSPDGAWLFVASDKQVKSRMWDTRHWVYRDMTNPPGLGVQSACWAPDSRNLFISMHGKSDIHLIYWTDSTSAGELKQEKVYSVRAPVEGPTGHMNHNHIREIALSPSDGKRLAVVFEKSDCVALYSVQLESMPTLARKDILQHIGIVNTRASMNDSGKPIHIAYSANSSTSSTLAVLHKTGVVDFITQVA</sequence>
<dbReference type="EMBL" id="CBTN010000015">
    <property type="protein sequence ID" value="CDH52814.1"/>
    <property type="molecule type" value="Genomic_DNA"/>
</dbReference>
<dbReference type="InterPro" id="IPR045139">
    <property type="entry name" value="Aladin"/>
</dbReference>
<dbReference type="PANTHER" id="PTHR14494">
    <property type="entry name" value="ALADIN/ADRACALIN/AAAS"/>
    <property type="match status" value="1"/>
</dbReference>
<dbReference type="InterPro" id="IPR015943">
    <property type="entry name" value="WD40/YVTN_repeat-like_dom_sf"/>
</dbReference>
<reference evidence="2" key="1">
    <citation type="submission" date="2013-08" db="EMBL/GenBank/DDBJ databases">
        <title>Gene expansion shapes genome architecture in the human pathogen Lichtheimia corymbifera: an evolutionary genomics analysis in the ancient terrestrial Mucorales (Mucoromycotina).</title>
        <authorList>
            <person name="Schwartze V.U."/>
            <person name="Winter S."/>
            <person name="Shelest E."/>
            <person name="Marcet-Houben M."/>
            <person name="Horn F."/>
            <person name="Wehner S."/>
            <person name="Hoffmann K."/>
            <person name="Riege K."/>
            <person name="Sammeth M."/>
            <person name="Nowrousian M."/>
            <person name="Valiante V."/>
            <person name="Linde J."/>
            <person name="Jacobsen I.D."/>
            <person name="Marz M."/>
            <person name="Brakhage A.A."/>
            <person name="Gabaldon T."/>
            <person name="Bocker S."/>
            <person name="Voigt K."/>
        </authorList>
    </citation>
    <scope>NUCLEOTIDE SEQUENCE [LARGE SCALE GENOMIC DNA]</scope>
    <source>
        <strain evidence="2">FSU 9682</strain>
    </source>
</reference>
<protein>
    <recommendedName>
        <fullName evidence="1">Aladin seven-bladed propeller domain-containing protein</fullName>
    </recommendedName>
</protein>
<evidence type="ECO:0000313" key="3">
    <source>
        <dbReference type="Proteomes" id="UP000027586"/>
    </source>
</evidence>
<dbReference type="Proteomes" id="UP000027586">
    <property type="component" value="Unassembled WGS sequence"/>
</dbReference>
<evidence type="ECO:0000259" key="1">
    <source>
        <dbReference type="Pfam" id="PF25460"/>
    </source>
</evidence>
<name>A0A068RS20_9FUNG</name>
<dbReference type="InterPro" id="IPR001680">
    <property type="entry name" value="WD40_rpt"/>
</dbReference>
<dbReference type="SMART" id="SM00320">
    <property type="entry name" value="WD40"/>
    <property type="match status" value="4"/>
</dbReference>
<dbReference type="SUPFAM" id="SSF101908">
    <property type="entry name" value="Putative isomerase YbhE"/>
    <property type="match status" value="1"/>
</dbReference>
<dbReference type="Gene3D" id="2.130.10.10">
    <property type="entry name" value="YVTN repeat-like/Quinoprotein amine dehydrogenase"/>
    <property type="match status" value="1"/>
</dbReference>
<dbReference type="AlphaFoldDB" id="A0A068RS20"/>
<feature type="domain" description="Aladin seven-bladed propeller" evidence="1">
    <location>
        <begin position="101"/>
        <end position="455"/>
    </location>
</feature>
<dbReference type="InterPro" id="IPR057403">
    <property type="entry name" value="Beta-prop_Aladin"/>
</dbReference>
<proteinExistence type="predicted"/>
<dbReference type="Pfam" id="PF25460">
    <property type="entry name" value="Beta-prop_Aladin"/>
    <property type="match status" value="1"/>
</dbReference>
<dbReference type="VEuPathDB" id="FungiDB:LCOR_04251.1"/>
<comment type="caution">
    <text evidence="2">The sequence shown here is derived from an EMBL/GenBank/DDBJ whole genome shotgun (WGS) entry which is preliminary data.</text>
</comment>
<dbReference type="GO" id="GO:0006913">
    <property type="term" value="P:nucleocytoplasmic transport"/>
    <property type="evidence" value="ECO:0007669"/>
    <property type="project" value="TreeGrafter"/>
</dbReference>
<dbReference type="OrthoDB" id="10251741at2759"/>
<dbReference type="GO" id="GO:0005643">
    <property type="term" value="C:nuclear pore"/>
    <property type="evidence" value="ECO:0007669"/>
    <property type="project" value="TreeGrafter"/>
</dbReference>
<evidence type="ECO:0000313" key="2">
    <source>
        <dbReference type="EMBL" id="CDH52814.1"/>
    </source>
</evidence>
<accession>A0A068RS20</accession>
<keyword evidence="3" id="KW-1185">Reference proteome</keyword>
<dbReference type="STRING" id="1263082.A0A068RS20"/>
<dbReference type="PANTHER" id="PTHR14494:SF0">
    <property type="entry name" value="ALADIN"/>
    <property type="match status" value="1"/>
</dbReference>
<gene>
    <name evidence="2" type="ORF">LCOR_04251.1</name>
</gene>
<organism evidence="2 3">
    <name type="scientific">Lichtheimia corymbifera JMRC:FSU:9682</name>
    <dbReference type="NCBI Taxonomy" id="1263082"/>
    <lineage>
        <taxon>Eukaryota</taxon>
        <taxon>Fungi</taxon>
        <taxon>Fungi incertae sedis</taxon>
        <taxon>Mucoromycota</taxon>
        <taxon>Mucoromycotina</taxon>
        <taxon>Mucoromycetes</taxon>
        <taxon>Mucorales</taxon>
        <taxon>Lichtheimiaceae</taxon>
        <taxon>Lichtheimia</taxon>
    </lineage>
</organism>